<dbReference type="PROSITE" id="PS00028">
    <property type="entry name" value="ZINC_FINGER_C2H2_1"/>
    <property type="match status" value="6"/>
</dbReference>
<dbReference type="GO" id="GO:0008270">
    <property type="term" value="F:zinc ion binding"/>
    <property type="evidence" value="ECO:0007669"/>
    <property type="project" value="UniProtKB-KW"/>
</dbReference>
<feature type="domain" description="C2H2-type" evidence="5">
    <location>
        <begin position="140"/>
        <end position="167"/>
    </location>
</feature>
<organism evidence="6 7">
    <name type="scientific">Gnathostoma spinigerum</name>
    <dbReference type="NCBI Taxonomy" id="75299"/>
    <lineage>
        <taxon>Eukaryota</taxon>
        <taxon>Metazoa</taxon>
        <taxon>Ecdysozoa</taxon>
        <taxon>Nematoda</taxon>
        <taxon>Chromadorea</taxon>
        <taxon>Rhabditida</taxon>
        <taxon>Spirurina</taxon>
        <taxon>Gnathostomatomorpha</taxon>
        <taxon>Gnathostomatoidea</taxon>
        <taxon>Gnathostomatidae</taxon>
        <taxon>Gnathostoma</taxon>
    </lineage>
</organism>
<evidence type="ECO:0000313" key="6">
    <source>
        <dbReference type="EMBL" id="MFH4978962.1"/>
    </source>
</evidence>
<dbReference type="GO" id="GO:0000122">
    <property type="term" value="P:negative regulation of transcription by RNA polymerase II"/>
    <property type="evidence" value="ECO:0007669"/>
    <property type="project" value="UniProtKB-ARBA"/>
</dbReference>
<dbReference type="PANTHER" id="PTHR23235">
    <property type="entry name" value="KRUEPPEL-LIKE TRANSCRIPTION FACTOR"/>
    <property type="match status" value="1"/>
</dbReference>
<evidence type="ECO:0000256" key="1">
    <source>
        <dbReference type="ARBA" id="ARBA00022723"/>
    </source>
</evidence>
<dbReference type="PANTHER" id="PTHR23235:SF120">
    <property type="entry name" value="KRUPPEL-LIKE FACTOR 15"/>
    <property type="match status" value="1"/>
</dbReference>
<dbReference type="InterPro" id="IPR013087">
    <property type="entry name" value="Znf_C2H2_type"/>
</dbReference>
<feature type="domain" description="C2H2-type" evidence="5">
    <location>
        <begin position="363"/>
        <end position="392"/>
    </location>
</feature>
<dbReference type="EMBL" id="JBGFUD010003702">
    <property type="protein sequence ID" value="MFH4978962.1"/>
    <property type="molecule type" value="Genomic_DNA"/>
</dbReference>
<feature type="domain" description="C2H2-type" evidence="5">
    <location>
        <begin position="306"/>
        <end position="333"/>
    </location>
</feature>
<feature type="domain" description="C2H2-type" evidence="5">
    <location>
        <begin position="334"/>
        <end position="362"/>
    </location>
</feature>
<dbReference type="InterPro" id="IPR036236">
    <property type="entry name" value="Znf_C2H2_sf"/>
</dbReference>
<dbReference type="PROSITE" id="PS50157">
    <property type="entry name" value="ZINC_FINGER_C2H2_2"/>
    <property type="match status" value="6"/>
</dbReference>
<dbReference type="SMART" id="SM00355">
    <property type="entry name" value="ZnF_C2H2"/>
    <property type="match status" value="6"/>
</dbReference>
<feature type="domain" description="C2H2-type" evidence="5">
    <location>
        <begin position="168"/>
        <end position="195"/>
    </location>
</feature>
<reference evidence="6 7" key="1">
    <citation type="submission" date="2024-08" db="EMBL/GenBank/DDBJ databases">
        <title>Gnathostoma spinigerum genome.</title>
        <authorList>
            <person name="Gonzalez-Bertolin B."/>
            <person name="Monzon S."/>
            <person name="Zaballos A."/>
            <person name="Jimenez P."/>
            <person name="Dekumyoy P."/>
            <person name="Varona S."/>
            <person name="Cuesta I."/>
            <person name="Sumanam S."/>
            <person name="Adisakwattana P."/>
            <person name="Gasser R.B."/>
            <person name="Hernandez-Gonzalez A."/>
            <person name="Young N.D."/>
            <person name="Perteguer M.J."/>
        </authorList>
    </citation>
    <scope>NUCLEOTIDE SEQUENCE [LARGE SCALE GENOMIC DNA]</scope>
    <source>
        <strain evidence="6">AL3</strain>
        <tissue evidence="6">Liver</tissue>
    </source>
</reference>
<evidence type="ECO:0000259" key="5">
    <source>
        <dbReference type="PROSITE" id="PS50157"/>
    </source>
</evidence>
<dbReference type="FunFam" id="3.30.160.60:FF:002869">
    <property type="entry name" value="Comb gap splice variant cg14"/>
    <property type="match status" value="1"/>
</dbReference>
<dbReference type="AlphaFoldDB" id="A0ABD6EQJ7"/>
<dbReference type="Gene3D" id="3.30.160.60">
    <property type="entry name" value="Classic Zinc Finger"/>
    <property type="match status" value="5"/>
</dbReference>
<dbReference type="Proteomes" id="UP001608902">
    <property type="component" value="Unassembled WGS sequence"/>
</dbReference>
<sequence length="395" mass="44074">MNERGCTLRTTDNANECNVSDRYINVVIDREIFGSSSAGMLDEESLTNEDSSGLCAWQSPPCSSSFTYYTESSASSHRHSDSSSKLSEIINGVASASLPLREVHSFCDIHSVQKGAGDVTVVSSENSSSQLNGKKKATIVHCEYCGILLKHPSKIKAHLRTHTGEKPFACNICGMRFTQRTPMRMHVRRHMGDTPFSCSWGCGKQFVSNALKNAHELKIHMGLKRQGPPRPYLKPLKCSVPVKKPYVLDERVERSVTEWNRSPCQSKDSQLTRAASRKLDEVINAVASGIRLSPPRKNVRRTALIAECQVCGLLLKHPSKIQAHMRTHTGERPFECGICGMRFSTASPVRVHLRRAHTGEKPYQCTWECGRKFVSISARNEHERVVHVGIKRFAL</sequence>
<keyword evidence="1" id="KW-0479">Metal-binding</keyword>
<dbReference type="FunFam" id="3.30.160.60:FF:000446">
    <property type="entry name" value="Zinc finger protein"/>
    <property type="match status" value="1"/>
</dbReference>
<accession>A0ABD6EQJ7</accession>
<dbReference type="SUPFAM" id="SSF57667">
    <property type="entry name" value="beta-beta-alpha zinc fingers"/>
    <property type="match status" value="4"/>
</dbReference>
<evidence type="ECO:0000256" key="2">
    <source>
        <dbReference type="ARBA" id="ARBA00022771"/>
    </source>
</evidence>
<feature type="domain" description="C2H2-type" evidence="5">
    <location>
        <begin position="196"/>
        <end position="225"/>
    </location>
</feature>
<dbReference type="Pfam" id="PF00096">
    <property type="entry name" value="zf-C2H2"/>
    <property type="match status" value="2"/>
</dbReference>
<keyword evidence="2 4" id="KW-0863">Zinc-finger</keyword>
<evidence type="ECO:0000256" key="4">
    <source>
        <dbReference type="PROSITE-ProRule" id="PRU00042"/>
    </source>
</evidence>
<protein>
    <recommendedName>
        <fullName evidence="5">C2H2-type domain-containing protein</fullName>
    </recommendedName>
</protein>
<proteinExistence type="predicted"/>
<evidence type="ECO:0000256" key="3">
    <source>
        <dbReference type="ARBA" id="ARBA00022833"/>
    </source>
</evidence>
<name>A0ABD6EQJ7_9BILA</name>
<comment type="caution">
    <text evidence="6">The sequence shown here is derived from an EMBL/GenBank/DDBJ whole genome shotgun (WGS) entry which is preliminary data.</text>
</comment>
<keyword evidence="7" id="KW-1185">Reference proteome</keyword>
<gene>
    <name evidence="6" type="ORF">AB6A40_005671</name>
</gene>
<evidence type="ECO:0000313" key="7">
    <source>
        <dbReference type="Proteomes" id="UP001608902"/>
    </source>
</evidence>
<dbReference type="GO" id="GO:0005634">
    <property type="term" value="C:nucleus"/>
    <property type="evidence" value="ECO:0007669"/>
    <property type="project" value="UniProtKB-ARBA"/>
</dbReference>
<keyword evidence="3" id="KW-0862">Zinc</keyword>